<evidence type="ECO:0000256" key="1">
    <source>
        <dbReference type="SAM" id="MobiDB-lite"/>
    </source>
</evidence>
<name>A0A4Y8ZN32_9SPHN</name>
<feature type="signal peptide" evidence="2">
    <location>
        <begin position="1"/>
        <end position="17"/>
    </location>
</feature>
<dbReference type="OrthoDB" id="9944636at2"/>
<accession>A0A4Y8ZN32</accession>
<proteinExistence type="predicted"/>
<reference evidence="3 4" key="1">
    <citation type="submission" date="2019-03" db="EMBL/GenBank/DDBJ databases">
        <title>Genome sequence of Sphingomonas sp. 17J27-24.</title>
        <authorList>
            <person name="Kim M."/>
            <person name="Maeng S."/>
            <person name="Sathiyaraj S."/>
        </authorList>
    </citation>
    <scope>NUCLEOTIDE SEQUENCE [LARGE SCALE GENOMIC DNA]</scope>
    <source>
        <strain evidence="3 4">17J27-24</strain>
    </source>
</reference>
<keyword evidence="4" id="KW-1185">Reference proteome</keyword>
<evidence type="ECO:0000313" key="3">
    <source>
        <dbReference type="EMBL" id="TFI57410.1"/>
    </source>
</evidence>
<comment type="caution">
    <text evidence="3">The sequence shown here is derived from an EMBL/GenBank/DDBJ whole genome shotgun (WGS) entry which is preliminary data.</text>
</comment>
<dbReference type="RefSeq" id="WP_135088277.1">
    <property type="nucleotide sequence ID" value="NZ_SPDV01000031.1"/>
</dbReference>
<sequence>MIAFASLLLAGLSSAAAQGVQPDPATFRRDTPAVAPQGGKGGQGMGRISKESVAIAACRARAATLGAATFGDLRLAGYRTYLITGTIVPPRGRGRTLSYRCTVRGAGEILDFKTARAPR</sequence>
<dbReference type="AlphaFoldDB" id="A0A4Y8ZN32"/>
<dbReference type="EMBL" id="SPDV01000031">
    <property type="protein sequence ID" value="TFI57410.1"/>
    <property type="molecule type" value="Genomic_DNA"/>
</dbReference>
<dbReference type="Proteomes" id="UP000298213">
    <property type="component" value="Unassembled WGS sequence"/>
</dbReference>
<keyword evidence="2" id="KW-0732">Signal</keyword>
<protein>
    <submittedName>
        <fullName evidence="3">Uncharacterized protein</fullName>
    </submittedName>
</protein>
<evidence type="ECO:0000313" key="4">
    <source>
        <dbReference type="Proteomes" id="UP000298213"/>
    </source>
</evidence>
<organism evidence="3 4">
    <name type="scientific">Sphingomonas parva</name>
    <dbReference type="NCBI Taxonomy" id="2555898"/>
    <lineage>
        <taxon>Bacteria</taxon>
        <taxon>Pseudomonadati</taxon>
        <taxon>Pseudomonadota</taxon>
        <taxon>Alphaproteobacteria</taxon>
        <taxon>Sphingomonadales</taxon>
        <taxon>Sphingomonadaceae</taxon>
        <taxon>Sphingomonas</taxon>
    </lineage>
</organism>
<gene>
    <name evidence="3" type="ORF">E2493_15130</name>
</gene>
<feature type="region of interest" description="Disordered" evidence="1">
    <location>
        <begin position="21"/>
        <end position="46"/>
    </location>
</feature>
<feature type="chain" id="PRO_5021327798" evidence="2">
    <location>
        <begin position="18"/>
        <end position="119"/>
    </location>
</feature>
<evidence type="ECO:0000256" key="2">
    <source>
        <dbReference type="SAM" id="SignalP"/>
    </source>
</evidence>